<evidence type="ECO:0000313" key="1">
    <source>
        <dbReference type="EMBL" id="VDI69996.1"/>
    </source>
</evidence>
<name>A0A8B6GWU6_MYTGA</name>
<evidence type="ECO:0000313" key="2">
    <source>
        <dbReference type="Proteomes" id="UP000596742"/>
    </source>
</evidence>
<protein>
    <submittedName>
        <fullName evidence="1">Uncharacterized protein</fullName>
    </submittedName>
</protein>
<gene>
    <name evidence="1" type="ORF">MGAL_10B092124</name>
</gene>
<dbReference type="Proteomes" id="UP000596742">
    <property type="component" value="Unassembled WGS sequence"/>
</dbReference>
<proteinExistence type="predicted"/>
<dbReference type="OrthoDB" id="6068657at2759"/>
<accession>A0A8B6GWU6</accession>
<keyword evidence="2" id="KW-1185">Reference proteome</keyword>
<reference evidence="1" key="1">
    <citation type="submission" date="2018-11" db="EMBL/GenBank/DDBJ databases">
        <authorList>
            <person name="Alioto T."/>
            <person name="Alioto T."/>
        </authorList>
    </citation>
    <scope>NUCLEOTIDE SEQUENCE</scope>
</reference>
<comment type="caution">
    <text evidence="1">The sequence shown here is derived from an EMBL/GenBank/DDBJ whole genome shotgun (WGS) entry which is preliminary data.</text>
</comment>
<dbReference type="AlphaFoldDB" id="A0A8B6GWU6"/>
<sequence>MNENISFEIANKITEVRENPIKALNTFFAGQTFDEVKYEKIPAEKVAEFRKAYNDPSESSNIDILIAILKRFSSEREEKVRAALHDVLTDALPFFIEEMARRRDKSQVNLDLKQMILSNQIRKESFIDMVVNHLFDKVRKNEVNEKNISQIFLTLIFQKVLNQ</sequence>
<organism evidence="1 2">
    <name type="scientific">Mytilus galloprovincialis</name>
    <name type="common">Mediterranean mussel</name>
    <dbReference type="NCBI Taxonomy" id="29158"/>
    <lineage>
        <taxon>Eukaryota</taxon>
        <taxon>Metazoa</taxon>
        <taxon>Spiralia</taxon>
        <taxon>Lophotrochozoa</taxon>
        <taxon>Mollusca</taxon>
        <taxon>Bivalvia</taxon>
        <taxon>Autobranchia</taxon>
        <taxon>Pteriomorphia</taxon>
        <taxon>Mytilida</taxon>
        <taxon>Mytiloidea</taxon>
        <taxon>Mytilidae</taxon>
        <taxon>Mytilinae</taxon>
        <taxon>Mytilus</taxon>
    </lineage>
</organism>
<dbReference type="EMBL" id="UYJE01009099">
    <property type="protein sequence ID" value="VDI69996.1"/>
    <property type="molecule type" value="Genomic_DNA"/>
</dbReference>